<dbReference type="InterPro" id="IPR019415">
    <property type="entry name" value="FMP27_SW_RBG"/>
</dbReference>
<feature type="compositionally biased region" description="Low complexity" evidence="1">
    <location>
        <begin position="2145"/>
        <end position="2163"/>
    </location>
</feature>
<feature type="region of interest" description="Disordered" evidence="1">
    <location>
        <begin position="1917"/>
        <end position="1976"/>
    </location>
</feature>
<feature type="region of interest" description="Disordered" evidence="1">
    <location>
        <begin position="1253"/>
        <end position="1274"/>
    </location>
</feature>
<comment type="caution">
    <text evidence="5">The sequence shown here is derived from an EMBL/GenBank/DDBJ whole genome shotgun (WGS) entry which is preliminary data.</text>
</comment>
<reference evidence="5 6" key="1">
    <citation type="submission" date="2016-07" db="EMBL/GenBank/DDBJ databases">
        <title>Pervasive Adenine N6-methylation of Active Genes in Fungi.</title>
        <authorList>
            <consortium name="DOE Joint Genome Institute"/>
            <person name="Mondo S.J."/>
            <person name="Dannebaum R.O."/>
            <person name="Kuo R.C."/>
            <person name="Labutti K."/>
            <person name="Haridas S."/>
            <person name="Kuo A."/>
            <person name="Salamov A."/>
            <person name="Ahrendt S.R."/>
            <person name="Lipzen A."/>
            <person name="Sullivan W."/>
            <person name="Andreopoulos W.B."/>
            <person name="Clum A."/>
            <person name="Lindquist E."/>
            <person name="Daum C."/>
            <person name="Ramamoorthy G.K."/>
            <person name="Gryganskyi A."/>
            <person name="Culley D."/>
            <person name="Magnuson J.K."/>
            <person name="James T.Y."/>
            <person name="O'Malley M.A."/>
            <person name="Stajich J.E."/>
            <person name="Spatafora J.W."/>
            <person name="Visel A."/>
            <person name="Grigoriev I.V."/>
        </authorList>
    </citation>
    <scope>NUCLEOTIDE SEQUENCE [LARGE SCALE GENOMIC DNA]</scope>
    <source>
        <strain evidence="5 6">68-887.2</strain>
    </source>
</reference>
<evidence type="ECO:0000259" key="3">
    <source>
        <dbReference type="SMART" id="SM01215"/>
    </source>
</evidence>
<organism evidence="5 6">
    <name type="scientific">Naematelia encephala</name>
    <dbReference type="NCBI Taxonomy" id="71784"/>
    <lineage>
        <taxon>Eukaryota</taxon>
        <taxon>Fungi</taxon>
        <taxon>Dikarya</taxon>
        <taxon>Basidiomycota</taxon>
        <taxon>Agaricomycotina</taxon>
        <taxon>Tremellomycetes</taxon>
        <taxon>Tremellales</taxon>
        <taxon>Naemateliaceae</taxon>
        <taxon>Naematelia</taxon>
    </lineage>
</organism>
<dbReference type="Pfam" id="PF10344">
    <property type="entry name" value="Hobbit"/>
    <property type="match status" value="1"/>
</dbReference>
<evidence type="ECO:0000313" key="5">
    <source>
        <dbReference type="EMBL" id="ORY31449.1"/>
    </source>
</evidence>
<feature type="domain" description="FMP27 WPPW motif-containing RBG unit" evidence="4">
    <location>
        <begin position="1126"/>
        <end position="1594"/>
    </location>
</feature>
<name>A0A1Y2B9F3_9TREE</name>
<dbReference type="EMBL" id="MCFC01000015">
    <property type="protein sequence ID" value="ORY31449.1"/>
    <property type="molecule type" value="Genomic_DNA"/>
</dbReference>
<dbReference type="InterPro" id="IPR019441">
    <property type="entry name" value="FMP27/BLTP2/Hobbit_GFWDK_RBG"/>
</dbReference>
<feature type="compositionally biased region" description="Basic and acidic residues" evidence="1">
    <location>
        <begin position="1963"/>
        <end position="1973"/>
    </location>
</feature>
<dbReference type="PANTHER" id="PTHR15678">
    <property type="entry name" value="ANTIGEN MLAA-22-RELATED"/>
    <property type="match status" value="1"/>
</dbReference>
<feature type="region of interest" description="Disordered" evidence="1">
    <location>
        <begin position="2101"/>
        <end position="2219"/>
    </location>
</feature>
<evidence type="ECO:0000256" key="1">
    <source>
        <dbReference type="SAM" id="MobiDB-lite"/>
    </source>
</evidence>
<dbReference type="FunCoup" id="A0A1Y2B9F3">
    <property type="interactions" value="176"/>
</dbReference>
<dbReference type="Proteomes" id="UP000193986">
    <property type="component" value="Unassembled WGS sequence"/>
</dbReference>
<keyword evidence="6" id="KW-1185">Reference proteome</keyword>
<dbReference type="SMART" id="SM01214">
    <property type="entry name" value="Fmp27_GFWDK"/>
    <property type="match status" value="1"/>
</dbReference>
<proteinExistence type="predicted"/>
<feature type="compositionally biased region" description="Basic and acidic residues" evidence="1">
    <location>
        <begin position="1917"/>
        <end position="1933"/>
    </location>
</feature>
<feature type="compositionally biased region" description="Polar residues" evidence="1">
    <location>
        <begin position="2204"/>
        <end position="2219"/>
    </location>
</feature>
<dbReference type="PANTHER" id="PTHR15678:SF6">
    <property type="entry name" value="BRIDGE-LIKE LIPID TRANSFER PROTEIN FAMILY MEMBER 2"/>
    <property type="match status" value="1"/>
</dbReference>
<dbReference type="OrthoDB" id="1562405at2759"/>
<feature type="compositionally biased region" description="Low complexity" evidence="1">
    <location>
        <begin position="2184"/>
        <end position="2193"/>
    </location>
</feature>
<feature type="region of interest" description="Disordered" evidence="1">
    <location>
        <begin position="1356"/>
        <end position="1375"/>
    </location>
</feature>
<feature type="domain" description="FMP27 SW motif-containing RBG unit" evidence="3">
    <location>
        <begin position="589"/>
        <end position="688"/>
    </location>
</feature>
<feature type="domain" description="FMP27/BLTP2/Hobbit GFWDK motif-containing RBG unit" evidence="2">
    <location>
        <begin position="706"/>
        <end position="856"/>
    </location>
</feature>
<dbReference type="InterPro" id="IPR019449">
    <property type="entry name" value="FMP27_WPPW_RBG"/>
</dbReference>
<dbReference type="InterPro" id="IPR045167">
    <property type="entry name" value="Hobbit"/>
</dbReference>
<dbReference type="SMART" id="SM01215">
    <property type="entry name" value="Fmp27_SW"/>
    <property type="match status" value="1"/>
</dbReference>
<evidence type="ECO:0000259" key="2">
    <source>
        <dbReference type="SMART" id="SM01214"/>
    </source>
</evidence>
<feature type="compositionally biased region" description="Low complexity" evidence="1">
    <location>
        <begin position="1946"/>
        <end position="1957"/>
    </location>
</feature>
<evidence type="ECO:0000313" key="6">
    <source>
        <dbReference type="Proteomes" id="UP000193986"/>
    </source>
</evidence>
<protein>
    <submittedName>
        <fullName evidence="5">Golgi-body localization protein domain-domain-containing protein</fullName>
    </submittedName>
</protein>
<accession>A0A1Y2B9F3</accession>
<dbReference type="STRING" id="71784.A0A1Y2B9F3"/>
<sequence>MRLDATVSVEPISIHITLGGARASDVNTVHLASIGRIHASLGGDILGKEIIKPCGTETAQLDHESLLLSIDVGIDQGIKANLWTMPIIDALVTLGHAHRQTASTASEAKDPKTVLSRLPSGISARISLGLISVFVGHEDPNPNCKLKLTRGLWFQTQATYEYAYFNNKVQAMPTRHALTSATRRKLSLPEDLTTQALAQYNSLSPRGGQAALAQLVLMETFVKPIYHGASFCEAGGTSMSHEPAVTPKPQTQDDFVGWDFIKPRMESNLGTGSYSYKMAPLEQSDTAQASRPLVRLPSARVLHIIKRESEGHLVEHRISVDLGHVWVVCDLSHVYCALLAALTLRSVANAWKNPKPAVKSVQSRNIRFDMSLPFLSVHFAFPLQEQIYLHLASIRIWKPADTGIQASTDQVLLFVPSARQVGMWVELGRLKRFYLKASTAKPLAFAIDAEAFRIRIPTSYELSRLILSVNATVKTVKLLIQDLGGRGFSFVRKPGPEAPKRIPKVEFNIKYMSLEARDNPIETSLNLIWRTGLHEQERRLQLEDAFEMKLQLLREAEENGELSDDSGSNEHGARHVPYLTKKAMIAESLARYKLDLFHARSWTKTINGVKTEHRRQEIASTRHMALAGNHVKLPIVIAKTTTTAPLFRATFEGVKFCVEDPGWTRSELIKYMGDVSAPFADDVEFSLMVPLNLSWTMESAKVVLRDYPLPLIRIQPVETGPAWHVETPFIIAEELKGDDSLILVPCEVIPAGCGAKEAKPFMVQVAKTIMPVKTYARPVVKIASVKTTEFTWGNSYQPAIQDVMKVIETLSHPPRDPSPKVGFWDKFRLILHWKVSIDFDGPVHLHLKGSFDPYSVTGLGAGFALAWRGRTRFEINQPNEQYETIQISSDELIIAIPDLTALNDAATSGENHIPASAIPQRERGRADQSLIERRYTKPCARFVNGVRVGFGFAFERTCRPHTCKEQCGETENVFHRACRFFDFKQHQEVILRSPEAIERDEQEIGRSIDSYEGFRSDFIHFSVSVVSPLKTVEPAENLDTNLHSSMHCSPKAFAHFFAWWRLFDHKTSLPIRQGSLFPDAPPASKKFGRSLGTIKYRFNIKDLFLSHMYQQVSQDLWATGKSQSLGVKIRFGEFRADAHQRAQEMRVRHEKLHRDTAIIHKPFYAADLQLKKVDCRGLRADFVEKHVDSEVQVNDESMFKASELQPQDAVWYNIFDFIDADRKPLDRDPRIEIANVGDCPQIFISKRVKARQIMSGEQHDEEESETGSDSPLELESTKFGHEKSHICYLGAAAGVGETQIAIAEERIAELKERESCLTDKDSIDSKTELSVVQSRLKTLYRHRDELAVKERRQIDDDTLQRSSTHDKAQAENRSGEVTFENTIHVHNPRLFFNNNSRNILFKYMWSSRDRKKEEYTTSHAALRGVRDGIQQRIHRLKTGYNQDDLPDPVPAEVAMDMLYELQRVLRDKKAAPQFKLPADHTSDHDDLQKPSIGLPENTIAKPKHSILVLKPQIALRSSADRNAIVLLAVEEVSFKTFQVLDEGAQDSITADVLARNYASIKGLQAFYPNEESLQRERGSYGIPRGLDFVPLEIFLDVRSEATDYDRIVLKTEIAVSIDKFNRLRMPRGLEWPDAKGENGENISHLRIHQDLTTIIIPRITVSATSEHYTALYNIVTDLLMYQDPEHRHRSERVDGFVFAFDRKDRDPQRLLADLFSLQQSIRALSQLQRGYEANVDLLTEEGKSELFKIRTDCLEATEQLFTVFEVIKVNQARDDARAALKSAARTDVRAGSVAWHMLRDDLRPLVKLDIEGSLFSYVSNKDGSTDSAMTFGDLSILNSNADALYPEVVARHESSGSGKKKQKEPMMSISWSTLAPVGGIPIFRHLFVNIFPIRFRIEERVGHQIADYIFNDRVRRRDEQAKGGSKEDKESKRTSSGTEIPPLHRTQSSASLSSQTTNGARHPMPDELGKPDAKFTMVPSGDAAEMRRRAKANFTFVKIMVEATSVVLSYKSEDSRAKRQKKWSVPDMVDFKVKTPNLMYSNKVWSWEDIFEHVKREDFRSAIWSQTGDLLSQVIKKTSIFRSKKALRQVAALSSDFPLKREKSDFSPSVHSNLRSSVEPPSTSDESGSSILGRSLTRSDSPLNPLSRIISSRGRISPSPTSSGYTLNDDSDEEKEESDHEGAVGKAVKGLLGKLKKHRHDGPATSSDDVSSVSFLIRD</sequence>
<feature type="compositionally biased region" description="Basic and acidic residues" evidence="1">
    <location>
        <begin position="1356"/>
        <end position="1374"/>
    </location>
</feature>
<gene>
    <name evidence="5" type="ORF">BCR39DRAFT_571433</name>
</gene>
<evidence type="ECO:0000259" key="4">
    <source>
        <dbReference type="SMART" id="SM01216"/>
    </source>
</evidence>
<dbReference type="InParanoid" id="A0A1Y2B9F3"/>
<feature type="compositionally biased region" description="Polar residues" evidence="1">
    <location>
        <begin position="2106"/>
        <end position="2144"/>
    </location>
</feature>
<dbReference type="SMART" id="SM01216">
    <property type="entry name" value="Fmp27_WPPW"/>
    <property type="match status" value="1"/>
</dbReference>